<name>A0AAV7WJF3_PLEWA</name>
<evidence type="ECO:0000313" key="1">
    <source>
        <dbReference type="EMBL" id="KAJ1214173.1"/>
    </source>
</evidence>
<dbReference type="AlphaFoldDB" id="A0AAV7WJF3"/>
<gene>
    <name evidence="1" type="ORF">NDU88_001799</name>
</gene>
<dbReference type="Proteomes" id="UP001066276">
    <property type="component" value="Chromosome 1_1"/>
</dbReference>
<dbReference type="EMBL" id="JANPWB010000001">
    <property type="protein sequence ID" value="KAJ1214173.1"/>
    <property type="molecule type" value="Genomic_DNA"/>
</dbReference>
<protein>
    <submittedName>
        <fullName evidence="1">Uncharacterized protein</fullName>
    </submittedName>
</protein>
<proteinExistence type="predicted"/>
<comment type="caution">
    <text evidence="1">The sequence shown here is derived from an EMBL/GenBank/DDBJ whole genome shotgun (WGS) entry which is preliminary data.</text>
</comment>
<evidence type="ECO:0000313" key="2">
    <source>
        <dbReference type="Proteomes" id="UP001066276"/>
    </source>
</evidence>
<sequence>MSTFWQLDACFLSPLGKHTFCGRSVGRPGLRVAMPKAQSLALLCLAVRPRSHAAGLSPTRCASEAPLCKNVTPIRPDTCAALRYAPSVELHLFPAS</sequence>
<organism evidence="1 2">
    <name type="scientific">Pleurodeles waltl</name>
    <name type="common">Iberian ribbed newt</name>
    <dbReference type="NCBI Taxonomy" id="8319"/>
    <lineage>
        <taxon>Eukaryota</taxon>
        <taxon>Metazoa</taxon>
        <taxon>Chordata</taxon>
        <taxon>Craniata</taxon>
        <taxon>Vertebrata</taxon>
        <taxon>Euteleostomi</taxon>
        <taxon>Amphibia</taxon>
        <taxon>Batrachia</taxon>
        <taxon>Caudata</taxon>
        <taxon>Salamandroidea</taxon>
        <taxon>Salamandridae</taxon>
        <taxon>Pleurodelinae</taxon>
        <taxon>Pleurodeles</taxon>
    </lineage>
</organism>
<reference evidence="1" key="1">
    <citation type="journal article" date="2022" name="bioRxiv">
        <title>Sequencing and chromosome-scale assembly of the giantPleurodeles waltlgenome.</title>
        <authorList>
            <person name="Brown T."/>
            <person name="Elewa A."/>
            <person name="Iarovenko S."/>
            <person name="Subramanian E."/>
            <person name="Araus A.J."/>
            <person name="Petzold A."/>
            <person name="Susuki M."/>
            <person name="Suzuki K.-i.T."/>
            <person name="Hayashi T."/>
            <person name="Toyoda A."/>
            <person name="Oliveira C."/>
            <person name="Osipova E."/>
            <person name="Leigh N.D."/>
            <person name="Simon A."/>
            <person name="Yun M.H."/>
        </authorList>
    </citation>
    <scope>NUCLEOTIDE SEQUENCE</scope>
    <source>
        <strain evidence="1">20211129_DDA</strain>
        <tissue evidence="1">Liver</tissue>
    </source>
</reference>
<keyword evidence="2" id="KW-1185">Reference proteome</keyword>
<accession>A0AAV7WJF3</accession>